<evidence type="ECO:0000313" key="4">
    <source>
        <dbReference type="Proteomes" id="UP000257109"/>
    </source>
</evidence>
<dbReference type="PANTHER" id="PTHR35046:SF9">
    <property type="entry name" value="RNA-DIRECTED DNA POLYMERASE"/>
    <property type="match status" value="1"/>
</dbReference>
<dbReference type="Proteomes" id="UP000257109">
    <property type="component" value="Unassembled WGS sequence"/>
</dbReference>
<dbReference type="Gene3D" id="3.30.420.10">
    <property type="entry name" value="Ribonuclease H-like superfamily/Ribonuclease H"/>
    <property type="match status" value="1"/>
</dbReference>
<feature type="non-terminal residue" evidence="3">
    <location>
        <position position="1"/>
    </location>
</feature>
<evidence type="ECO:0000313" key="3">
    <source>
        <dbReference type="EMBL" id="RDX91633.1"/>
    </source>
</evidence>
<keyword evidence="4" id="KW-1185">Reference proteome</keyword>
<dbReference type="Pfam" id="PF24626">
    <property type="entry name" value="SH3_Tf2-1"/>
    <property type="match status" value="1"/>
</dbReference>
<dbReference type="AlphaFoldDB" id="A0A371GMT0"/>
<dbReference type="PANTHER" id="PTHR35046">
    <property type="entry name" value="ZINC KNUCKLE (CCHC-TYPE) FAMILY PROTEIN"/>
    <property type="match status" value="1"/>
</dbReference>
<dbReference type="InterPro" id="IPR012337">
    <property type="entry name" value="RNaseH-like_sf"/>
</dbReference>
<evidence type="ECO:0000259" key="2">
    <source>
        <dbReference type="Pfam" id="PF24626"/>
    </source>
</evidence>
<feature type="domain" description="Tf2-1-like SH3-like" evidence="2">
    <location>
        <begin position="231"/>
        <end position="287"/>
    </location>
</feature>
<dbReference type="OrthoDB" id="6776074at2759"/>
<dbReference type="STRING" id="157652.A0A371GMT0"/>
<protein>
    <submittedName>
        <fullName evidence="3">Uncharacterized protein</fullName>
    </submittedName>
</protein>
<comment type="caution">
    <text evidence="3">The sequence shown here is derived from an EMBL/GenBank/DDBJ whole genome shotgun (WGS) entry which is preliminary data.</text>
</comment>
<dbReference type="EMBL" id="QJKJ01005068">
    <property type="protein sequence ID" value="RDX91633.1"/>
    <property type="molecule type" value="Genomic_DNA"/>
</dbReference>
<accession>A0A371GMT0</accession>
<dbReference type="InterPro" id="IPR041588">
    <property type="entry name" value="Integrase_H2C2"/>
</dbReference>
<organism evidence="3 4">
    <name type="scientific">Mucuna pruriens</name>
    <name type="common">Velvet bean</name>
    <name type="synonym">Dolichos pruriens</name>
    <dbReference type="NCBI Taxonomy" id="157652"/>
    <lineage>
        <taxon>Eukaryota</taxon>
        <taxon>Viridiplantae</taxon>
        <taxon>Streptophyta</taxon>
        <taxon>Embryophyta</taxon>
        <taxon>Tracheophyta</taxon>
        <taxon>Spermatophyta</taxon>
        <taxon>Magnoliopsida</taxon>
        <taxon>eudicotyledons</taxon>
        <taxon>Gunneridae</taxon>
        <taxon>Pentapetalae</taxon>
        <taxon>rosids</taxon>
        <taxon>fabids</taxon>
        <taxon>Fabales</taxon>
        <taxon>Fabaceae</taxon>
        <taxon>Papilionoideae</taxon>
        <taxon>50 kb inversion clade</taxon>
        <taxon>NPAAA clade</taxon>
        <taxon>indigoferoid/millettioid clade</taxon>
        <taxon>Phaseoleae</taxon>
        <taxon>Mucuna</taxon>
    </lineage>
</organism>
<dbReference type="Gene3D" id="1.10.340.70">
    <property type="match status" value="1"/>
</dbReference>
<dbReference type="InterPro" id="IPR036397">
    <property type="entry name" value="RNaseH_sf"/>
</dbReference>
<sequence length="375" mass="43495">MIETKIFGLDCIKELYEKDIDFSEPFAICIHSSFHDSLDMMAFYLREKIQLLMNKTNEGGLMGHFGELKTFEILNEHFYWLHIRKYVHNVCERCLACKLAKSKVSPHGLYTPLPIPTISWIDISMDFILDLLRSKGGIDSIFVVVDRFFKMAHFIPCPKNDDTSHVANIFFKEVVRIHGLPRTIILDRDTKFLGVFESPICLKKLHDNARLHMEKKGEKYAKNANKGRKEVHLRKERFTHFRKSKLLARGDNPFKILNKIHNNAYKVDMPQVFRGNTTFNVIDLTHFVIGTQAPHLRSNSSQEEEEDDAYMGDHTEELREGMNEEASHALEGPMTRRRVKRIQDEVQHELATLKGKEEGNMDCLIKELVSCSSLE</sequence>
<reference evidence="3" key="1">
    <citation type="submission" date="2018-05" db="EMBL/GenBank/DDBJ databases">
        <title>Draft genome of Mucuna pruriens seed.</title>
        <authorList>
            <person name="Nnadi N.E."/>
            <person name="Vos R."/>
            <person name="Hasami M.H."/>
            <person name="Devisetty U.K."/>
            <person name="Aguiy J.C."/>
        </authorList>
    </citation>
    <scope>NUCLEOTIDE SEQUENCE [LARGE SCALE GENOMIC DNA]</scope>
    <source>
        <strain evidence="3">JCA_2017</strain>
    </source>
</reference>
<dbReference type="SUPFAM" id="SSF53098">
    <property type="entry name" value="Ribonuclease H-like"/>
    <property type="match status" value="1"/>
</dbReference>
<evidence type="ECO:0000259" key="1">
    <source>
        <dbReference type="Pfam" id="PF17921"/>
    </source>
</evidence>
<proteinExistence type="predicted"/>
<dbReference type="InterPro" id="IPR056924">
    <property type="entry name" value="SH3_Tf2-1"/>
</dbReference>
<dbReference type="Pfam" id="PF17921">
    <property type="entry name" value="Integrase_H2C2"/>
    <property type="match status" value="1"/>
</dbReference>
<dbReference type="GO" id="GO:0003676">
    <property type="term" value="F:nucleic acid binding"/>
    <property type="evidence" value="ECO:0007669"/>
    <property type="project" value="InterPro"/>
</dbReference>
<feature type="domain" description="Integrase zinc-binding" evidence="1">
    <location>
        <begin position="48"/>
        <end position="102"/>
    </location>
</feature>
<gene>
    <name evidence="3" type="ORF">CR513_26355</name>
</gene>
<name>A0A371GMT0_MUCPR</name>